<dbReference type="Pfam" id="PF01547">
    <property type="entry name" value="SBP_bac_1"/>
    <property type="match status" value="1"/>
</dbReference>
<evidence type="ECO:0000313" key="5">
    <source>
        <dbReference type="EMBL" id="MDX2907284.1"/>
    </source>
</evidence>
<proteinExistence type="inferred from homology"/>
<organism evidence="5 6">
    <name type="scientific">Streptomyces griseiscabiei</name>
    <dbReference type="NCBI Taxonomy" id="2993540"/>
    <lineage>
        <taxon>Bacteria</taxon>
        <taxon>Bacillati</taxon>
        <taxon>Actinomycetota</taxon>
        <taxon>Actinomycetes</taxon>
        <taxon>Kitasatosporales</taxon>
        <taxon>Streptomycetaceae</taxon>
        <taxon>Streptomyces</taxon>
    </lineage>
</organism>
<evidence type="ECO:0000256" key="3">
    <source>
        <dbReference type="ARBA" id="ARBA00022729"/>
    </source>
</evidence>
<dbReference type="SUPFAM" id="SSF53850">
    <property type="entry name" value="Periplasmic binding protein-like II"/>
    <property type="match status" value="1"/>
</dbReference>
<evidence type="ECO:0000256" key="1">
    <source>
        <dbReference type="ARBA" id="ARBA00008520"/>
    </source>
</evidence>
<name>A0ABU4KW67_9ACTN</name>
<gene>
    <name evidence="5" type="ORF">PV517_01080</name>
</gene>
<reference evidence="5 6" key="1">
    <citation type="journal article" date="2023" name="Microb. Genom.">
        <title>Mesoterricola silvestris gen. nov., sp. nov., Mesoterricola sediminis sp. nov., Geothrix oryzae sp. nov., Geothrix edaphica sp. nov., Geothrix rubra sp. nov., and Geothrix limicola sp. nov., six novel members of Acidobacteriota isolated from soils.</title>
        <authorList>
            <person name="Weisberg A.J."/>
            <person name="Pearce E."/>
            <person name="Kramer C.G."/>
            <person name="Chang J.H."/>
            <person name="Clarke C.R."/>
        </authorList>
    </citation>
    <scope>NUCLEOTIDE SEQUENCE [LARGE SCALE GENOMIC DNA]</scope>
    <source>
        <strain evidence="5 6">NRRL_B-2795</strain>
    </source>
</reference>
<evidence type="ECO:0000256" key="2">
    <source>
        <dbReference type="ARBA" id="ARBA00022448"/>
    </source>
</evidence>
<accession>A0ABU4KW67</accession>
<dbReference type="InterPro" id="IPR006059">
    <property type="entry name" value="SBP"/>
</dbReference>
<keyword evidence="3" id="KW-0732">Signal</keyword>
<protein>
    <submittedName>
        <fullName evidence="5">Extracellular solute-binding protein</fullName>
    </submittedName>
</protein>
<dbReference type="Gene3D" id="3.40.190.10">
    <property type="entry name" value="Periplasmic binding protein-like II"/>
    <property type="match status" value="1"/>
</dbReference>
<keyword evidence="2" id="KW-0813">Transport</keyword>
<evidence type="ECO:0000256" key="4">
    <source>
        <dbReference type="SAM" id="MobiDB-lite"/>
    </source>
</evidence>
<comment type="similarity">
    <text evidence="1">Belongs to the bacterial solute-binding protein 1 family.</text>
</comment>
<keyword evidence="6" id="KW-1185">Reference proteome</keyword>
<evidence type="ECO:0000313" key="6">
    <source>
        <dbReference type="Proteomes" id="UP001271723"/>
    </source>
</evidence>
<comment type="caution">
    <text evidence="5">The sequence shown here is derived from an EMBL/GenBank/DDBJ whole genome shotgun (WGS) entry which is preliminary data.</text>
</comment>
<dbReference type="PANTHER" id="PTHR30061:SF50">
    <property type="entry name" value="MALTOSE_MALTODEXTRIN-BINDING PERIPLASMIC PROTEIN"/>
    <property type="match status" value="1"/>
</dbReference>
<dbReference type="PANTHER" id="PTHR30061">
    <property type="entry name" value="MALTOSE-BINDING PERIPLASMIC PROTEIN"/>
    <property type="match status" value="1"/>
</dbReference>
<feature type="region of interest" description="Disordered" evidence="4">
    <location>
        <begin position="1"/>
        <end position="25"/>
    </location>
</feature>
<dbReference type="Proteomes" id="UP001271723">
    <property type="component" value="Unassembled WGS sequence"/>
</dbReference>
<dbReference type="EMBL" id="JARAVY010000001">
    <property type="protein sequence ID" value="MDX2907284.1"/>
    <property type="molecule type" value="Genomic_DNA"/>
</dbReference>
<sequence>MTRAAGPRRSTSRVSGRPAASRTPRRALPTLLLCMTLLLTGCDTDGDDGERTRRDADATCDGRIDAPAQITMWFHEPAARGETEAVRAQVQAFNTSQDEVTVRLVSLPEGEYDDLVRAAAADGELPDLLDFDAPKLFSHAWSGELRPIDSCVPESLREDLLPSVLEQGTYRGRLWGLGTFDSGLGLYIRPSVLKKAGVRIPRGIGDAWTADEFTGILKKLRTLGYETPLDLQLPWADTEWGTYGFAPAVWSAGGDLIERSTYRTADGVLNGPQSVEALTTLQSWAKAGYVDANKDSGAFQKGRSPVSWTGHWWYHRYTEAHPGDVAVVPLPDFGTGSATGMGSWQWGMPAGRADGDAVWRFLAFLLRPDEILRMTDVNSGIPATGTAIERTDAFALGGPGRLYIDQLRNGTARPRPQTPAYPAITEAFAEAFAKIMRGEAVKPALDEAVRAVDKDLADHGHYPPTGP</sequence>